<dbReference type="Gene3D" id="3.90.550.10">
    <property type="entry name" value="Spore Coat Polysaccharide Biosynthesis Protein SpsA, Chain A"/>
    <property type="match status" value="1"/>
</dbReference>
<comment type="caution">
    <text evidence="2">The sequence shown here is derived from an EMBL/GenBank/DDBJ whole genome shotgun (WGS) entry which is preliminary data.</text>
</comment>
<reference evidence="2 3" key="1">
    <citation type="journal article" date="2017" name="ISME J.">
        <title>Energy and carbon metabolisms in a deep terrestrial subsurface fluid microbial community.</title>
        <authorList>
            <person name="Momper L."/>
            <person name="Jungbluth S.P."/>
            <person name="Lee M.D."/>
            <person name="Amend J.P."/>
        </authorList>
    </citation>
    <scope>NUCLEOTIDE SEQUENCE [LARGE SCALE GENOMIC DNA]</scope>
    <source>
        <strain evidence="2">SURF_29</strain>
    </source>
</reference>
<dbReference type="Pfam" id="PF00535">
    <property type="entry name" value="Glycos_transf_2"/>
    <property type="match status" value="1"/>
</dbReference>
<proteinExistence type="predicted"/>
<sequence>MIVNPEKDTLVSVIVPVYNDAQRIGKCIEALLNQTYPKEKYEIIIVDNGSTDETREVIKKYPVKLLIEDKIQSSYAARNKGILNADGEVIAFTDADCIPASDWIDKGVRYLFQIPNCGLIGGKIKLFCDDPAKPKAVELYDILMGFNQKKDIEKYKYGSTANVFTLKQVFNTVGLFKADLKSGGDNEWGRRVCYYGYTQIYAADVVVDHPARGSFRQLHNRVIRLVGGNYDQGENKLKFIGNSLKSNRNSIALITRIILNMNPANQLAGIIQKMKFILVCIYVEFVRNYERVRLLLGGYSKR</sequence>
<dbReference type="EMBL" id="QZJW01000045">
    <property type="protein sequence ID" value="RJO60426.1"/>
    <property type="molecule type" value="Genomic_DNA"/>
</dbReference>
<dbReference type="Proteomes" id="UP000285655">
    <property type="component" value="Unassembled WGS sequence"/>
</dbReference>
<name>A0A419DBB4_9BACT</name>
<dbReference type="InterPro" id="IPR050834">
    <property type="entry name" value="Glycosyltransf_2"/>
</dbReference>
<gene>
    <name evidence="2" type="ORF">C4544_05135</name>
</gene>
<dbReference type="InterPro" id="IPR029044">
    <property type="entry name" value="Nucleotide-diphossugar_trans"/>
</dbReference>
<dbReference type="PANTHER" id="PTHR43685">
    <property type="entry name" value="GLYCOSYLTRANSFERASE"/>
    <property type="match status" value="1"/>
</dbReference>
<accession>A0A419DBB4</accession>
<evidence type="ECO:0000313" key="2">
    <source>
        <dbReference type="EMBL" id="RJO60426.1"/>
    </source>
</evidence>
<dbReference type="GO" id="GO:0016740">
    <property type="term" value="F:transferase activity"/>
    <property type="evidence" value="ECO:0007669"/>
    <property type="project" value="UniProtKB-KW"/>
</dbReference>
<dbReference type="SUPFAM" id="SSF53448">
    <property type="entry name" value="Nucleotide-diphospho-sugar transferases"/>
    <property type="match status" value="1"/>
</dbReference>
<protein>
    <submittedName>
        <fullName evidence="2">Glycosyltransferase</fullName>
    </submittedName>
</protein>
<dbReference type="AlphaFoldDB" id="A0A419DBB4"/>
<dbReference type="PANTHER" id="PTHR43685:SF2">
    <property type="entry name" value="GLYCOSYLTRANSFERASE 2-LIKE DOMAIN-CONTAINING PROTEIN"/>
    <property type="match status" value="1"/>
</dbReference>
<evidence type="ECO:0000313" key="3">
    <source>
        <dbReference type="Proteomes" id="UP000285655"/>
    </source>
</evidence>
<evidence type="ECO:0000259" key="1">
    <source>
        <dbReference type="Pfam" id="PF00535"/>
    </source>
</evidence>
<organism evidence="2 3">
    <name type="scientific">candidate division WS5 bacterium</name>
    <dbReference type="NCBI Taxonomy" id="2093353"/>
    <lineage>
        <taxon>Bacteria</taxon>
        <taxon>candidate division WS5</taxon>
    </lineage>
</organism>
<keyword evidence="2" id="KW-0808">Transferase</keyword>
<feature type="domain" description="Glycosyltransferase 2-like" evidence="1">
    <location>
        <begin position="12"/>
        <end position="138"/>
    </location>
</feature>
<dbReference type="InterPro" id="IPR001173">
    <property type="entry name" value="Glyco_trans_2-like"/>
</dbReference>